<evidence type="ECO:0000259" key="9">
    <source>
        <dbReference type="Pfam" id="PF10099"/>
    </source>
</evidence>
<protein>
    <recommendedName>
        <fullName evidence="8">Anti-sigma-K factor RskA</fullName>
    </recommendedName>
    <alternativeName>
        <fullName evidence="8">Sigma-K anti-sigma factor RskA</fullName>
    </alternativeName>
</protein>
<evidence type="ECO:0000256" key="4">
    <source>
        <dbReference type="ARBA" id="ARBA00022989"/>
    </source>
</evidence>
<dbReference type="GO" id="GO:0006417">
    <property type="term" value="P:regulation of translation"/>
    <property type="evidence" value="ECO:0007669"/>
    <property type="project" value="TreeGrafter"/>
</dbReference>
<keyword evidence="6" id="KW-0472">Membrane</keyword>
<accession>A0A7I7NP25</accession>
<dbReference type="Pfam" id="PF22618">
    <property type="entry name" value="RskA_N"/>
    <property type="match status" value="1"/>
</dbReference>
<dbReference type="Gene3D" id="1.10.10.1320">
    <property type="entry name" value="Anti-sigma factor, zinc-finger domain"/>
    <property type="match status" value="1"/>
</dbReference>
<dbReference type="PANTHER" id="PTHR37461">
    <property type="entry name" value="ANTI-SIGMA-K FACTOR RSKA"/>
    <property type="match status" value="1"/>
</dbReference>
<dbReference type="InterPro" id="IPR053877">
    <property type="entry name" value="RskA_N"/>
</dbReference>
<comment type="domain">
    <text evidence="8">The cytosolic domain interacts with sigma factor SigK.</text>
</comment>
<comment type="subcellular location">
    <subcellularLocation>
        <location evidence="1 8">Cell membrane</location>
        <topology evidence="1 8">Single-pass membrane protein</topology>
    </subcellularLocation>
</comment>
<evidence type="ECO:0000256" key="1">
    <source>
        <dbReference type="ARBA" id="ARBA00004162"/>
    </source>
</evidence>
<evidence type="ECO:0000313" key="12">
    <source>
        <dbReference type="Proteomes" id="UP000466396"/>
    </source>
</evidence>
<dbReference type="EMBL" id="AP022581">
    <property type="protein sequence ID" value="BBX98425.1"/>
    <property type="molecule type" value="Genomic_DNA"/>
</dbReference>
<dbReference type="GO" id="GO:0016989">
    <property type="term" value="F:sigma factor antagonist activity"/>
    <property type="evidence" value="ECO:0007669"/>
    <property type="project" value="TreeGrafter"/>
</dbReference>
<dbReference type="GO" id="GO:0005886">
    <property type="term" value="C:plasma membrane"/>
    <property type="evidence" value="ECO:0007669"/>
    <property type="project" value="UniProtKB-SubCell"/>
</dbReference>
<proteinExistence type="inferred from homology"/>
<dbReference type="InterPro" id="IPR051474">
    <property type="entry name" value="Anti-sigma-K/W_factor"/>
</dbReference>
<organism evidence="11 12">
    <name type="scientific">Mycobacterium lacus</name>
    <dbReference type="NCBI Taxonomy" id="169765"/>
    <lineage>
        <taxon>Bacteria</taxon>
        <taxon>Bacillati</taxon>
        <taxon>Actinomycetota</taxon>
        <taxon>Actinomycetes</taxon>
        <taxon>Mycobacteriales</taxon>
        <taxon>Mycobacteriaceae</taxon>
        <taxon>Mycobacterium</taxon>
    </lineage>
</organism>
<dbReference type="KEGG" id="mlj:MLAC_37190"/>
<feature type="domain" description="Anti-sigma-K factor RskA N-terminal" evidence="10">
    <location>
        <begin position="15"/>
        <end position="62"/>
    </location>
</feature>
<comment type="similarity">
    <text evidence="8">Belongs to the anti-sigma-K factor family.</text>
</comment>
<reference evidence="11 12" key="1">
    <citation type="journal article" date="2019" name="Emerg. Microbes Infect.">
        <title>Comprehensive subspecies identification of 175 nontuberculous mycobacteria species based on 7547 genomic profiles.</title>
        <authorList>
            <person name="Matsumoto Y."/>
            <person name="Kinjo T."/>
            <person name="Motooka D."/>
            <person name="Nabeya D."/>
            <person name="Jung N."/>
            <person name="Uechi K."/>
            <person name="Horii T."/>
            <person name="Iida T."/>
            <person name="Fujita J."/>
            <person name="Nakamura S."/>
        </authorList>
    </citation>
    <scope>NUCLEOTIDE SEQUENCE [LARGE SCALE GENOMIC DNA]</scope>
    <source>
        <strain evidence="11 12">JCM 15657</strain>
    </source>
</reference>
<evidence type="ECO:0000256" key="6">
    <source>
        <dbReference type="ARBA" id="ARBA00023136"/>
    </source>
</evidence>
<dbReference type="Proteomes" id="UP000466396">
    <property type="component" value="Chromosome"/>
</dbReference>
<dbReference type="PANTHER" id="PTHR37461:SF1">
    <property type="entry name" value="ANTI-SIGMA-K FACTOR RSKA"/>
    <property type="match status" value="1"/>
</dbReference>
<evidence type="ECO:0000259" key="10">
    <source>
        <dbReference type="Pfam" id="PF22618"/>
    </source>
</evidence>
<keyword evidence="2 8" id="KW-1003">Cell membrane</keyword>
<feature type="domain" description="Anti-sigma K factor RskA C-terminal" evidence="9">
    <location>
        <begin position="104"/>
        <end position="232"/>
    </location>
</feature>
<keyword evidence="4" id="KW-1133">Transmembrane helix</keyword>
<dbReference type="InterPro" id="IPR018764">
    <property type="entry name" value="RskA_C"/>
</dbReference>
<evidence type="ECO:0000313" key="11">
    <source>
        <dbReference type="EMBL" id="BBX98425.1"/>
    </source>
</evidence>
<evidence type="ECO:0000256" key="3">
    <source>
        <dbReference type="ARBA" id="ARBA00022692"/>
    </source>
</evidence>
<evidence type="ECO:0000256" key="8">
    <source>
        <dbReference type="RuleBase" id="RU363049"/>
    </source>
</evidence>
<keyword evidence="7 8" id="KW-0804">Transcription</keyword>
<evidence type="ECO:0000256" key="7">
    <source>
        <dbReference type="ARBA" id="ARBA00023163"/>
    </source>
</evidence>
<evidence type="ECO:0000256" key="2">
    <source>
        <dbReference type="ARBA" id="ARBA00022475"/>
    </source>
</evidence>
<dbReference type="AlphaFoldDB" id="A0A7I7NP25"/>
<keyword evidence="12" id="KW-1185">Reference proteome</keyword>
<keyword evidence="3" id="KW-0812">Transmembrane</keyword>
<evidence type="ECO:0000256" key="5">
    <source>
        <dbReference type="ARBA" id="ARBA00023015"/>
    </source>
</evidence>
<dbReference type="Pfam" id="PF10099">
    <property type="entry name" value="RskA_C"/>
    <property type="match status" value="1"/>
</dbReference>
<name>A0A7I7NP25_9MYCO</name>
<dbReference type="InterPro" id="IPR041916">
    <property type="entry name" value="Anti_sigma_zinc_sf"/>
</dbReference>
<sequence>MPGTALMTEPTDFELLELATPYALHAVSDDERAEIDRRVAGAPSAIAAAFSDEVRAVRETMAVVSAATAAEPPTRLRAAILAVAEPVAPPAKSQSRWRTAILASAAAVAIGLAAFGVGVLTRPSATPTVAEQVLAAPDVRTVSRPLANGTATVMFSRDRNAGVLVMNNVPPPSPGTVYQMWLLGAQGPTSAGTMGTAAVSPSTKATLDNLGAATALAFTVEPGKGSPQPTTPILAELPLS</sequence>
<gene>
    <name evidence="8 11" type="primary">rskA</name>
    <name evidence="11" type="ORF">MLAC_37190</name>
</gene>
<keyword evidence="5 8" id="KW-0805">Transcription regulation</keyword>
<comment type="function">
    <text evidence="8">An anti-sigma factor for extracytoplasmic function (ECF) sigma factor SigK. ECF sigma factors are held in an inactive form by an anti-sigma factor until released by regulated intramembrane proteolysis (RIP). RIP occurs when an extracytoplasmic signal triggers a concerted proteolytic cascade to transmit information and elicit cellular responses. The membrane-spanning regulatory substrate protein is first cut extracytoplasmically (site-1 protease, S1P), then within the membrane itself (site-2 protease, S2P, Rip1), while cytoplasmic proteases finish degrading the regulatory protein, liberating the sigma factor.</text>
</comment>